<name>A0AAD8C530_BIOPF</name>
<evidence type="ECO:0000313" key="3">
    <source>
        <dbReference type="Proteomes" id="UP001233172"/>
    </source>
</evidence>
<feature type="compositionally biased region" description="Basic and acidic residues" evidence="1">
    <location>
        <begin position="48"/>
        <end position="66"/>
    </location>
</feature>
<keyword evidence="3" id="KW-1185">Reference proteome</keyword>
<protein>
    <submittedName>
        <fullName evidence="2">Uncharacterized protein</fullName>
    </submittedName>
</protein>
<gene>
    <name evidence="2" type="ORF">Bpfe_003835</name>
</gene>
<dbReference type="AlphaFoldDB" id="A0AAD8C530"/>
<dbReference type="Proteomes" id="UP001233172">
    <property type="component" value="Unassembled WGS sequence"/>
</dbReference>
<feature type="compositionally biased region" description="Polar residues" evidence="1">
    <location>
        <begin position="80"/>
        <end position="91"/>
    </location>
</feature>
<dbReference type="EMBL" id="JASAOG010000010">
    <property type="protein sequence ID" value="KAK0066403.1"/>
    <property type="molecule type" value="Genomic_DNA"/>
</dbReference>
<feature type="region of interest" description="Disordered" evidence="1">
    <location>
        <begin position="46"/>
        <end position="91"/>
    </location>
</feature>
<sequence length="91" mass="9696">MSFDVVLSRPYNTIGDFGLHCPLVNVSSGLIVPCSVALCVHSLVRPSSKSDGKRQDSPEMRFDTSGRQKVKTNGGVDLSGSGNNRPQFTAA</sequence>
<organism evidence="2 3">
    <name type="scientific">Biomphalaria pfeifferi</name>
    <name type="common">Bloodfluke planorb</name>
    <name type="synonym">Freshwater snail</name>
    <dbReference type="NCBI Taxonomy" id="112525"/>
    <lineage>
        <taxon>Eukaryota</taxon>
        <taxon>Metazoa</taxon>
        <taxon>Spiralia</taxon>
        <taxon>Lophotrochozoa</taxon>
        <taxon>Mollusca</taxon>
        <taxon>Gastropoda</taxon>
        <taxon>Heterobranchia</taxon>
        <taxon>Euthyneura</taxon>
        <taxon>Panpulmonata</taxon>
        <taxon>Hygrophila</taxon>
        <taxon>Lymnaeoidea</taxon>
        <taxon>Planorbidae</taxon>
        <taxon>Biomphalaria</taxon>
    </lineage>
</organism>
<accession>A0AAD8C530</accession>
<evidence type="ECO:0000256" key="1">
    <source>
        <dbReference type="SAM" id="MobiDB-lite"/>
    </source>
</evidence>
<reference evidence="2" key="2">
    <citation type="submission" date="2023-04" db="EMBL/GenBank/DDBJ databases">
        <authorList>
            <person name="Bu L."/>
            <person name="Lu L."/>
            <person name="Laidemitt M.R."/>
            <person name="Zhang S.M."/>
            <person name="Mutuku M."/>
            <person name="Mkoji G."/>
            <person name="Steinauer M."/>
            <person name="Loker E.S."/>
        </authorList>
    </citation>
    <scope>NUCLEOTIDE SEQUENCE</scope>
    <source>
        <strain evidence="2">KasaAsao</strain>
        <tissue evidence="2">Whole Snail</tissue>
    </source>
</reference>
<proteinExistence type="predicted"/>
<reference evidence="2" key="1">
    <citation type="journal article" date="2023" name="PLoS Negl. Trop. Dis.">
        <title>A genome sequence for Biomphalaria pfeifferi, the major vector snail for the human-infecting parasite Schistosoma mansoni.</title>
        <authorList>
            <person name="Bu L."/>
            <person name="Lu L."/>
            <person name="Laidemitt M.R."/>
            <person name="Zhang S.M."/>
            <person name="Mutuku M."/>
            <person name="Mkoji G."/>
            <person name="Steinauer M."/>
            <person name="Loker E.S."/>
        </authorList>
    </citation>
    <scope>NUCLEOTIDE SEQUENCE</scope>
    <source>
        <strain evidence="2">KasaAsao</strain>
    </source>
</reference>
<evidence type="ECO:0000313" key="2">
    <source>
        <dbReference type="EMBL" id="KAK0066403.1"/>
    </source>
</evidence>
<comment type="caution">
    <text evidence="2">The sequence shown here is derived from an EMBL/GenBank/DDBJ whole genome shotgun (WGS) entry which is preliminary data.</text>
</comment>